<gene>
    <name evidence="4" type="ORF">OG2516_14136</name>
</gene>
<dbReference type="OrthoDB" id="9809788at2"/>
<dbReference type="HOGENOM" id="CLU_043272_3_0_5"/>
<comment type="caution">
    <text evidence="4">The sequence shown here is derived from an EMBL/GenBank/DDBJ whole genome shotgun (WGS) entry which is preliminary data.</text>
</comment>
<feature type="domain" description="Extensin-like C-terminal" evidence="3">
    <location>
        <begin position="119"/>
        <end position="276"/>
    </location>
</feature>
<evidence type="ECO:0000313" key="4">
    <source>
        <dbReference type="EMBL" id="EAR49880.1"/>
    </source>
</evidence>
<feature type="chain" id="PRO_5004207465" description="Extensin-like C-terminal domain-containing protein" evidence="2">
    <location>
        <begin position="18"/>
        <end position="276"/>
    </location>
</feature>
<accession>Q2CB50</accession>
<keyword evidence="2" id="KW-0732">Signal</keyword>
<feature type="compositionally biased region" description="Low complexity" evidence="1">
    <location>
        <begin position="29"/>
        <end position="59"/>
    </location>
</feature>
<dbReference type="RefSeq" id="WP_007256343.1">
    <property type="nucleotide sequence ID" value="NZ_CH724108.1"/>
</dbReference>
<proteinExistence type="predicted"/>
<protein>
    <recommendedName>
        <fullName evidence="3">Extensin-like C-terminal domain-containing protein</fullName>
    </recommendedName>
</protein>
<dbReference type="EMBL" id="AAOT01000043">
    <property type="protein sequence ID" value="EAR49880.1"/>
    <property type="molecule type" value="Genomic_DNA"/>
</dbReference>
<evidence type="ECO:0000259" key="3">
    <source>
        <dbReference type="Pfam" id="PF06904"/>
    </source>
</evidence>
<keyword evidence="5" id="KW-1185">Reference proteome</keyword>
<feature type="signal peptide" evidence="2">
    <location>
        <begin position="1"/>
        <end position="17"/>
    </location>
</feature>
<dbReference type="STRING" id="314256.OG2516_14136"/>
<dbReference type="AlphaFoldDB" id="Q2CB50"/>
<sequence length="276" mass="28218">MRTLAAALCLIAQPALAEAPATSPRPEARAGAVASTSTSSSPETAAPAPAAPQSPAVAAAPGAPDWYNVDISRLAPARSLRPSLRTPGVRAAAARLLDRQAAGSVCNDPAIQGERIGNVDGPGRCGIADAVRVTSVSGIALSRPARMDCTTASALKTWVDRGLKPSVGSEGGGPVSIRVVAGYACRGRNNVAGARLSEHSFGHAIDIAGIGLADGSEMTLLTDWDSADHGFQLRQMHQAACGIFGTVLGPDSNAAHRDHFHFDTAVNRRGGGAYCR</sequence>
<dbReference type="Pfam" id="PF06904">
    <property type="entry name" value="Extensin-like_C"/>
    <property type="match status" value="1"/>
</dbReference>
<dbReference type="eggNOG" id="COG3921">
    <property type="taxonomic scope" value="Bacteria"/>
</dbReference>
<name>Q2CB50_OCEGH</name>
<reference evidence="4 5" key="1">
    <citation type="journal article" date="2010" name="J. Bacteriol.">
        <title>Genome sequences of Oceanicola granulosus HTCC2516(T) and Oceanicola batsensis HTCC2597(TDelta).</title>
        <authorList>
            <person name="Thrash J.C."/>
            <person name="Cho J.C."/>
            <person name="Vergin K.L."/>
            <person name="Giovannoni S.J."/>
        </authorList>
    </citation>
    <scope>NUCLEOTIDE SEQUENCE [LARGE SCALE GENOMIC DNA]</scope>
    <source>
        <strain evidence="5">ATCC BAA-861 / DSM 15982 / KCTC 12143 / HTCC2516</strain>
    </source>
</reference>
<dbReference type="InterPro" id="IPR009683">
    <property type="entry name" value="Extensin-like_C"/>
</dbReference>
<evidence type="ECO:0000313" key="5">
    <source>
        <dbReference type="Proteomes" id="UP000003635"/>
    </source>
</evidence>
<evidence type="ECO:0000256" key="2">
    <source>
        <dbReference type="SAM" id="SignalP"/>
    </source>
</evidence>
<dbReference type="Proteomes" id="UP000003635">
    <property type="component" value="Unassembled WGS sequence"/>
</dbReference>
<feature type="region of interest" description="Disordered" evidence="1">
    <location>
        <begin position="18"/>
        <end position="59"/>
    </location>
</feature>
<organism evidence="4 5">
    <name type="scientific">Oceanicola granulosus (strain ATCC BAA-861 / DSM 15982 / KCTC 12143 / HTCC2516)</name>
    <dbReference type="NCBI Taxonomy" id="314256"/>
    <lineage>
        <taxon>Bacteria</taxon>
        <taxon>Pseudomonadati</taxon>
        <taxon>Pseudomonadota</taxon>
        <taxon>Alphaproteobacteria</taxon>
        <taxon>Rhodobacterales</taxon>
        <taxon>Roseobacteraceae</taxon>
        <taxon>Oceanicola</taxon>
    </lineage>
</organism>
<evidence type="ECO:0000256" key="1">
    <source>
        <dbReference type="SAM" id="MobiDB-lite"/>
    </source>
</evidence>